<evidence type="ECO:0000313" key="2">
    <source>
        <dbReference type="WBParaSite" id="nRc.2.0.1.t16973-RA"/>
    </source>
</evidence>
<proteinExistence type="predicted"/>
<sequence>MALESICPFEYKNTYSIKQTGQHIIVDDYAFFIKSSNFSHRNCPDIKNGLFMEQGVLITVNTSLDETEGQSYPPVFDLTDFDPANAKLNFLALKMRNFEIQNFRTVWNELCRQAQQRLDLIWKFIRHHANLGTRAFLQRNDITAQFRGGHDYLAMQAKR</sequence>
<dbReference type="AlphaFoldDB" id="A0A915IRZ6"/>
<name>A0A915IRZ6_ROMCU</name>
<organism evidence="1 2">
    <name type="scientific">Romanomermis culicivorax</name>
    <name type="common">Nematode worm</name>
    <dbReference type="NCBI Taxonomy" id="13658"/>
    <lineage>
        <taxon>Eukaryota</taxon>
        <taxon>Metazoa</taxon>
        <taxon>Ecdysozoa</taxon>
        <taxon>Nematoda</taxon>
        <taxon>Enoplea</taxon>
        <taxon>Dorylaimia</taxon>
        <taxon>Mermithida</taxon>
        <taxon>Mermithoidea</taxon>
        <taxon>Mermithidae</taxon>
        <taxon>Romanomermis</taxon>
    </lineage>
</organism>
<reference evidence="2" key="1">
    <citation type="submission" date="2022-11" db="UniProtKB">
        <authorList>
            <consortium name="WormBaseParasite"/>
        </authorList>
    </citation>
    <scope>IDENTIFICATION</scope>
</reference>
<dbReference type="Proteomes" id="UP000887565">
    <property type="component" value="Unplaced"/>
</dbReference>
<protein>
    <submittedName>
        <fullName evidence="2">PLD phosphodiesterase domain-containing protein</fullName>
    </submittedName>
</protein>
<accession>A0A915IRZ6</accession>
<evidence type="ECO:0000313" key="1">
    <source>
        <dbReference type="Proteomes" id="UP000887565"/>
    </source>
</evidence>
<dbReference type="WBParaSite" id="nRc.2.0.1.t16973-RA">
    <property type="protein sequence ID" value="nRc.2.0.1.t16973-RA"/>
    <property type="gene ID" value="nRc.2.0.1.g16973"/>
</dbReference>
<keyword evidence="1" id="KW-1185">Reference proteome</keyword>